<dbReference type="EMBL" id="JACJTB010000057">
    <property type="protein sequence ID" value="MBD2598009.1"/>
    <property type="molecule type" value="Genomic_DNA"/>
</dbReference>
<reference evidence="2 3" key="1">
    <citation type="journal article" date="2020" name="ISME J.">
        <title>Comparative genomics reveals insights into cyanobacterial evolution and habitat adaptation.</title>
        <authorList>
            <person name="Chen M.Y."/>
            <person name="Teng W.K."/>
            <person name="Zhao L."/>
            <person name="Hu C.X."/>
            <person name="Zhou Y.K."/>
            <person name="Han B.P."/>
            <person name="Song L.R."/>
            <person name="Shu W.S."/>
        </authorList>
    </citation>
    <scope>NUCLEOTIDE SEQUENCE [LARGE SCALE GENOMIC DNA]</scope>
    <source>
        <strain evidence="2 3">FACHB-130</strain>
    </source>
</reference>
<sequence length="560" mass="64168">MVKKKILILAASPEDKQRLRADKEFNKIKDVLELSENREKFEIKFRPAVKRHELIHILDIEKPDIVHFSGHGKETGLVFEGDEGKSEVVLANALAHLFEQFSNDIECVVLNACYSESEAQKIHEHIRYVIGIKNQISDTAAIQFAVSFYDAIFLGHNYQVACQRSRVQLEIVQEIPPDNLIVFLEKSQTNLTVTRLPENPPTPRHYSNIINALKSGRLVPFIGPGFNLIDGKLTNHRLSEIELAAHLAENLEITSPYESLVGSPCPVCLVSAEDLPADCPVKKALVKGTTTACPIANEQALALAKMNLQCLAQYSQLIHGIENLYKSLYELLRGKYSPTQFYSFWAELPQKMQEKQYPLPYQLLVTTNYDDMLERAFRAANQPFDLVFYVAEGEEARGRFKYKPYEKQAIPIDHPNKWEVINKAKNHPVILKLYGALIEEEGSFVITEDHHINYLAYREIGQLLPKDILEILWESHNILFMGFNPSDPDLHVIINRIWGERVVGQQSWMIHESKSGELDKAFWSRRVVDLIESRLDDYFTELVNGIENLRPKKSMYEIWG</sequence>
<accession>A0ABR8G416</accession>
<protein>
    <submittedName>
        <fullName evidence="2">SIR2 family protein</fullName>
    </submittedName>
</protein>
<evidence type="ECO:0000313" key="3">
    <source>
        <dbReference type="Proteomes" id="UP000603457"/>
    </source>
</evidence>
<comment type="caution">
    <text evidence="2">The sequence shown here is derived from an EMBL/GenBank/DDBJ whole genome shotgun (WGS) entry which is preliminary data.</text>
</comment>
<organism evidence="2 3">
    <name type="scientific">Nostoc spongiaeforme FACHB-130</name>
    <dbReference type="NCBI Taxonomy" id="1357510"/>
    <lineage>
        <taxon>Bacteria</taxon>
        <taxon>Bacillati</taxon>
        <taxon>Cyanobacteriota</taxon>
        <taxon>Cyanophyceae</taxon>
        <taxon>Nostocales</taxon>
        <taxon>Nostocaceae</taxon>
        <taxon>Nostoc</taxon>
    </lineage>
</organism>
<proteinExistence type="predicted"/>
<evidence type="ECO:0000259" key="1">
    <source>
        <dbReference type="Pfam" id="PF12770"/>
    </source>
</evidence>
<dbReference type="Proteomes" id="UP000603457">
    <property type="component" value="Unassembled WGS sequence"/>
</dbReference>
<keyword evidence="3" id="KW-1185">Reference proteome</keyword>
<dbReference type="InterPro" id="IPR024983">
    <property type="entry name" value="CHAT_dom"/>
</dbReference>
<dbReference type="Pfam" id="PF13289">
    <property type="entry name" value="SIR2_2"/>
    <property type="match status" value="1"/>
</dbReference>
<dbReference type="RefSeq" id="WP_190970620.1">
    <property type="nucleotide sequence ID" value="NZ_JACJTB010000057.1"/>
</dbReference>
<name>A0ABR8G416_9NOSO</name>
<gene>
    <name evidence="2" type="ORF">H6G74_27335</name>
</gene>
<dbReference type="Pfam" id="PF12770">
    <property type="entry name" value="CHAT"/>
    <property type="match status" value="1"/>
</dbReference>
<feature type="domain" description="CHAT" evidence="1">
    <location>
        <begin position="25"/>
        <end position="169"/>
    </location>
</feature>
<evidence type="ECO:0000313" key="2">
    <source>
        <dbReference type="EMBL" id="MBD2598009.1"/>
    </source>
</evidence>